<keyword evidence="2" id="KW-1185">Reference proteome</keyword>
<dbReference type="PATRIC" id="fig|1203610.3.peg.2791"/>
<proteinExistence type="predicted"/>
<dbReference type="Proteomes" id="UP000033035">
    <property type="component" value="Unassembled WGS sequence"/>
</dbReference>
<dbReference type="EMBL" id="AQHW01000015">
    <property type="protein sequence ID" value="KKB55262.1"/>
    <property type="molecule type" value="Genomic_DNA"/>
</dbReference>
<evidence type="ECO:0000313" key="2">
    <source>
        <dbReference type="Proteomes" id="UP000033035"/>
    </source>
</evidence>
<protein>
    <submittedName>
        <fullName evidence="1">Uncharacterized protein</fullName>
    </submittedName>
</protein>
<name>A0A0F5JCS7_9BACT</name>
<dbReference type="STRING" id="1203610.HMPREF1536_02725"/>
<sequence length="126" mass="14529">MDIFDLFFRTGPAIKVIFKLGFMPGENEFYELTCQQYQDYFETFGHTDEKVFILLPEDKDKYKEFAAGDTFCMTESEKDSLKDGIAVIEKYCQESGKQFNSVHEKLSYVASRLPDAFSKGTPFATH</sequence>
<organism evidence="1 2">
    <name type="scientific">Parabacteroides gordonii MS-1 = DSM 23371</name>
    <dbReference type="NCBI Taxonomy" id="1203610"/>
    <lineage>
        <taxon>Bacteria</taxon>
        <taxon>Pseudomonadati</taxon>
        <taxon>Bacteroidota</taxon>
        <taxon>Bacteroidia</taxon>
        <taxon>Bacteroidales</taxon>
        <taxon>Tannerellaceae</taxon>
        <taxon>Parabacteroides</taxon>
    </lineage>
</organism>
<dbReference type="AlphaFoldDB" id="A0A0F5JCS7"/>
<dbReference type="HOGENOM" id="CLU_157063_0_0_10"/>
<gene>
    <name evidence="1" type="ORF">HMPREF1536_02725</name>
</gene>
<accession>A0A0F5JCS7</accession>
<dbReference type="RefSeq" id="WP_028729710.1">
    <property type="nucleotide sequence ID" value="NZ_KE386764.1"/>
</dbReference>
<evidence type="ECO:0000313" key="1">
    <source>
        <dbReference type="EMBL" id="KKB55262.1"/>
    </source>
</evidence>
<comment type="caution">
    <text evidence="1">The sequence shown here is derived from an EMBL/GenBank/DDBJ whole genome shotgun (WGS) entry which is preliminary data.</text>
</comment>
<reference evidence="1 2" key="1">
    <citation type="submission" date="2013-04" db="EMBL/GenBank/DDBJ databases">
        <title>The Genome Sequence of Parabacteroides gordonii DSM 23371.</title>
        <authorList>
            <consortium name="The Broad Institute Genomics Platform"/>
            <person name="Earl A."/>
            <person name="Ward D."/>
            <person name="Feldgarden M."/>
            <person name="Gevers D."/>
            <person name="Martens E."/>
            <person name="Sakamoto M."/>
            <person name="Benno Y."/>
            <person name="Suzuki N."/>
            <person name="Matsunaga N."/>
            <person name="Koshihara K."/>
            <person name="Seki M."/>
            <person name="Komiya H."/>
            <person name="Walker B."/>
            <person name="Young S."/>
            <person name="Zeng Q."/>
            <person name="Gargeya S."/>
            <person name="Fitzgerald M."/>
            <person name="Haas B."/>
            <person name="Abouelleil A."/>
            <person name="Allen A.W."/>
            <person name="Alvarado L."/>
            <person name="Arachchi H.M."/>
            <person name="Berlin A.M."/>
            <person name="Chapman S.B."/>
            <person name="Gainer-Dewar J."/>
            <person name="Goldberg J."/>
            <person name="Griggs A."/>
            <person name="Gujja S."/>
            <person name="Hansen M."/>
            <person name="Howarth C."/>
            <person name="Imamovic A."/>
            <person name="Ireland A."/>
            <person name="Larimer J."/>
            <person name="McCowan C."/>
            <person name="Murphy C."/>
            <person name="Pearson M."/>
            <person name="Poon T.W."/>
            <person name="Priest M."/>
            <person name="Roberts A."/>
            <person name="Saif S."/>
            <person name="Shea T."/>
            <person name="Sisk P."/>
            <person name="Sykes S."/>
            <person name="Wortman J."/>
            <person name="Nusbaum C."/>
            <person name="Birren B."/>
        </authorList>
    </citation>
    <scope>NUCLEOTIDE SEQUENCE [LARGE SCALE GENOMIC DNA]</scope>
    <source>
        <strain evidence="1 2">MS-1</strain>
    </source>
</reference>